<accession>A0AA36D2F2</accession>
<feature type="region of interest" description="Disordered" evidence="1">
    <location>
        <begin position="1"/>
        <end position="45"/>
    </location>
</feature>
<name>A0AA36D2F2_9BILA</name>
<comment type="caution">
    <text evidence="2">The sequence shown here is derived from an EMBL/GenBank/DDBJ whole genome shotgun (WGS) entry which is preliminary data.</text>
</comment>
<sequence length="231" mass="26175">MVLTRAGRARAAAGHPTPPPPRTSSSGSSSHTPSPSQRTPPRDRNKYKQTVMRELNLVQGLGGQLLSDGPANTFLKSGDCVLGYTCEVANRRHVGPYTYTWSTAQPLNIKVEHFLLMRGLETWERRNDARCCACHSKDLHYHVGLFAVCQRCGFAAMRWKGVHKRCNDSDVHKANKRNIFEPLVFEGGDRCNECLVYRCILYGFRPLEPRVQRMYQVYPRRADDLLTARAI</sequence>
<organism evidence="2 3">
    <name type="scientific">Mesorhabditis spiculigera</name>
    <dbReference type="NCBI Taxonomy" id="96644"/>
    <lineage>
        <taxon>Eukaryota</taxon>
        <taxon>Metazoa</taxon>
        <taxon>Ecdysozoa</taxon>
        <taxon>Nematoda</taxon>
        <taxon>Chromadorea</taxon>
        <taxon>Rhabditida</taxon>
        <taxon>Rhabditina</taxon>
        <taxon>Rhabditomorpha</taxon>
        <taxon>Rhabditoidea</taxon>
        <taxon>Rhabditidae</taxon>
        <taxon>Mesorhabditinae</taxon>
        <taxon>Mesorhabditis</taxon>
    </lineage>
</organism>
<dbReference type="Proteomes" id="UP001177023">
    <property type="component" value="Unassembled WGS sequence"/>
</dbReference>
<feature type="compositionally biased region" description="Low complexity" evidence="1">
    <location>
        <begin position="23"/>
        <end position="39"/>
    </location>
</feature>
<proteinExistence type="predicted"/>
<gene>
    <name evidence="2" type="ORF">MSPICULIGERA_LOCUS16612</name>
</gene>
<evidence type="ECO:0000313" key="3">
    <source>
        <dbReference type="Proteomes" id="UP001177023"/>
    </source>
</evidence>
<feature type="compositionally biased region" description="Low complexity" evidence="1">
    <location>
        <begin position="1"/>
        <end position="15"/>
    </location>
</feature>
<reference evidence="2" key="1">
    <citation type="submission" date="2023-06" db="EMBL/GenBank/DDBJ databases">
        <authorList>
            <person name="Delattre M."/>
        </authorList>
    </citation>
    <scope>NUCLEOTIDE SEQUENCE</scope>
    <source>
        <strain evidence="2">AF72</strain>
    </source>
</reference>
<dbReference type="AlphaFoldDB" id="A0AA36D2F2"/>
<evidence type="ECO:0000256" key="1">
    <source>
        <dbReference type="SAM" id="MobiDB-lite"/>
    </source>
</evidence>
<dbReference type="EMBL" id="CATQJA010002653">
    <property type="protein sequence ID" value="CAJ0578354.1"/>
    <property type="molecule type" value="Genomic_DNA"/>
</dbReference>
<keyword evidence="3" id="KW-1185">Reference proteome</keyword>
<protein>
    <submittedName>
        <fullName evidence="2">Uncharacterized protein</fullName>
    </submittedName>
</protein>
<evidence type="ECO:0000313" key="2">
    <source>
        <dbReference type="EMBL" id="CAJ0578354.1"/>
    </source>
</evidence>
<feature type="non-terminal residue" evidence="2">
    <location>
        <position position="1"/>
    </location>
</feature>